<organism evidence="14 15">
    <name type="scientific">Parvularcula mediterranea</name>
    <dbReference type="NCBI Taxonomy" id="2732508"/>
    <lineage>
        <taxon>Bacteria</taxon>
        <taxon>Pseudomonadati</taxon>
        <taxon>Pseudomonadota</taxon>
        <taxon>Alphaproteobacteria</taxon>
        <taxon>Parvularculales</taxon>
        <taxon>Parvularculaceae</taxon>
        <taxon>Parvularcula</taxon>
    </lineage>
</organism>
<dbReference type="GO" id="GO:0046656">
    <property type="term" value="P:folic acid biosynthetic process"/>
    <property type="evidence" value="ECO:0007669"/>
    <property type="project" value="UniProtKB-KW"/>
</dbReference>
<keyword evidence="8" id="KW-0067">ATP-binding</keyword>
<dbReference type="Gene3D" id="3.30.70.560">
    <property type="entry name" value="7,8-Dihydro-6-hydroxymethylpterin-pyrophosphokinase HPPK"/>
    <property type="match status" value="1"/>
</dbReference>
<evidence type="ECO:0000256" key="8">
    <source>
        <dbReference type="ARBA" id="ARBA00022840"/>
    </source>
</evidence>
<dbReference type="PROSITE" id="PS00794">
    <property type="entry name" value="HPPK"/>
    <property type="match status" value="1"/>
</dbReference>
<evidence type="ECO:0000313" key="15">
    <source>
        <dbReference type="Proteomes" id="UP000536835"/>
    </source>
</evidence>
<evidence type="ECO:0000256" key="6">
    <source>
        <dbReference type="ARBA" id="ARBA00022741"/>
    </source>
</evidence>
<dbReference type="EMBL" id="JABFCX010000003">
    <property type="protein sequence ID" value="NNU17329.1"/>
    <property type="molecule type" value="Genomic_DNA"/>
</dbReference>
<dbReference type="GO" id="GO:0016301">
    <property type="term" value="F:kinase activity"/>
    <property type="evidence" value="ECO:0007669"/>
    <property type="project" value="UniProtKB-KW"/>
</dbReference>
<evidence type="ECO:0000256" key="11">
    <source>
        <dbReference type="ARBA" id="ARBA00029766"/>
    </source>
</evidence>
<dbReference type="SUPFAM" id="SSF55083">
    <property type="entry name" value="6-hydroxymethyl-7,8-dihydropterin pyrophosphokinase, HPPK"/>
    <property type="match status" value="1"/>
</dbReference>
<dbReference type="PANTHER" id="PTHR43071:SF1">
    <property type="entry name" value="2-AMINO-4-HYDROXY-6-HYDROXYMETHYLDIHYDROPTERIDINE PYROPHOSPHOKINASE"/>
    <property type="match status" value="1"/>
</dbReference>
<comment type="pathway">
    <text evidence="1">Cofactor biosynthesis; tetrahydrofolate biosynthesis; 2-amino-4-hydroxy-6-hydroxymethyl-7,8-dihydropteridine diphosphate from 7,8-dihydroneopterin triphosphate: step 4/4.</text>
</comment>
<evidence type="ECO:0000256" key="4">
    <source>
        <dbReference type="ARBA" id="ARBA00016218"/>
    </source>
</evidence>
<feature type="domain" description="7,8-dihydro-6-hydroxymethylpterin-pyrophosphokinase" evidence="13">
    <location>
        <begin position="98"/>
        <end position="109"/>
    </location>
</feature>
<keyword evidence="5 14" id="KW-0808">Transferase</keyword>
<dbReference type="UniPathway" id="UPA00077">
    <property type="reaction ID" value="UER00155"/>
</dbReference>
<evidence type="ECO:0000256" key="9">
    <source>
        <dbReference type="ARBA" id="ARBA00022909"/>
    </source>
</evidence>
<evidence type="ECO:0000313" key="14">
    <source>
        <dbReference type="EMBL" id="NNU17329.1"/>
    </source>
</evidence>
<evidence type="ECO:0000256" key="7">
    <source>
        <dbReference type="ARBA" id="ARBA00022777"/>
    </source>
</evidence>
<name>A0A7Y3RNH6_9PROT</name>
<keyword evidence="15" id="KW-1185">Reference proteome</keyword>
<dbReference type="CDD" id="cd00483">
    <property type="entry name" value="HPPK"/>
    <property type="match status" value="1"/>
</dbReference>
<evidence type="ECO:0000256" key="3">
    <source>
        <dbReference type="ARBA" id="ARBA00013253"/>
    </source>
</evidence>
<gene>
    <name evidence="14" type="primary">folK</name>
    <name evidence="14" type="ORF">HK107_13440</name>
</gene>
<dbReference type="InterPro" id="IPR035907">
    <property type="entry name" value="Hppk_sf"/>
</dbReference>
<keyword evidence="9" id="KW-0289">Folate biosynthesis</keyword>
<dbReference type="EC" id="2.7.6.3" evidence="3"/>
<accession>A0A7Y3RNH6</accession>
<evidence type="ECO:0000259" key="13">
    <source>
        <dbReference type="PROSITE" id="PS00794"/>
    </source>
</evidence>
<dbReference type="GO" id="GO:0046654">
    <property type="term" value="P:tetrahydrofolate biosynthetic process"/>
    <property type="evidence" value="ECO:0007669"/>
    <property type="project" value="UniProtKB-UniPathway"/>
</dbReference>
<dbReference type="NCBIfam" id="TIGR01498">
    <property type="entry name" value="folK"/>
    <property type="match status" value="1"/>
</dbReference>
<dbReference type="PANTHER" id="PTHR43071">
    <property type="entry name" value="2-AMINO-4-HYDROXY-6-HYDROXYMETHYLDIHYDROPTERIDINE PYROPHOSPHOKINASE"/>
    <property type="match status" value="1"/>
</dbReference>
<evidence type="ECO:0000256" key="1">
    <source>
        <dbReference type="ARBA" id="ARBA00005051"/>
    </source>
</evidence>
<dbReference type="RefSeq" id="WP_173200647.1">
    <property type="nucleotide sequence ID" value="NZ_JABFCX010000003.1"/>
</dbReference>
<keyword evidence="6" id="KW-0547">Nucleotide-binding</keyword>
<dbReference type="InterPro" id="IPR000550">
    <property type="entry name" value="Hppk"/>
</dbReference>
<evidence type="ECO:0000256" key="5">
    <source>
        <dbReference type="ARBA" id="ARBA00022679"/>
    </source>
</evidence>
<dbReference type="AlphaFoldDB" id="A0A7Y3RNH6"/>
<comment type="function">
    <text evidence="10">Catalyzes the transfer of pyrophosphate from adenosine triphosphate (ATP) to 6-hydroxymethyl-7,8-dihydropterin, an enzymatic step in folate biosynthesis pathway.</text>
</comment>
<evidence type="ECO:0000256" key="10">
    <source>
        <dbReference type="ARBA" id="ARBA00029409"/>
    </source>
</evidence>
<protein>
    <recommendedName>
        <fullName evidence="4">2-amino-4-hydroxy-6-hydroxymethyldihydropteridine pyrophosphokinase</fullName>
        <ecNumber evidence="3">2.7.6.3</ecNumber>
    </recommendedName>
    <alternativeName>
        <fullName evidence="11">6-hydroxymethyl-7,8-dihydropterin pyrophosphokinase</fullName>
    </alternativeName>
    <alternativeName>
        <fullName evidence="12">7,8-dihydro-6-hydroxymethylpterin-pyrophosphokinase</fullName>
    </alternativeName>
</protein>
<reference evidence="14 15" key="1">
    <citation type="submission" date="2020-05" db="EMBL/GenBank/DDBJ databases">
        <title>Parvularcula mediterraneae sp. nov., isolated from polypropylene straw from shallow seawater of the seashore of Laganas in Zakynthos island, Greece.</title>
        <authorList>
            <person name="Szabo I."/>
            <person name="Al-Omari J."/>
            <person name="Rado J."/>
            <person name="Szerdahelyi G.S."/>
        </authorList>
    </citation>
    <scope>NUCLEOTIDE SEQUENCE [LARGE SCALE GENOMIC DNA]</scope>
    <source>
        <strain evidence="14 15">ZS-1/3</strain>
    </source>
</reference>
<comment type="caution">
    <text evidence="14">The sequence shown here is derived from an EMBL/GenBank/DDBJ whole genome shotgun (WGS) entry which is preliminary data.</text>
</comment>
<evidence type="ECO:0000256" key="2">
    <source>
        <dbReference type="ARBA" id="ARBA00005810"/>
    </source>
</evidence>
<sequence>MTNTVKITLIGLGANKPWLGKGPGETVLAAAEALKKLGGEALLSPLYRSSAWPDPSGPEYRNAVLRLESALAPEALLGALLATEAAFGRTRSDDPALRYAPRTLDLDLLAVGDEMRDTGRLTLPHPRIAERDFVLLPLKDVAPEWRHPVTKRTASEMINALPKIGASLAT</sequence>
<dbReference type="Pfam" id="PF01288">
    <property type="entry name" value="HPPK"/>
    <property type="match status" value="1"/>
</dbReference>
<keyword evidence="7 14" id="KW-0418">Kinase</keyword>
<evidence type="ECO:0000256" key="12">
    <source>
        <dbReference type="ARBA" id="ARBA00033413"/>
    </source>
</evidence>
<proteinExistence type="inferred from homology"/>
<comment type="similarity">
    <text evidence="2">Belongs to the HPPK family.</text>
</comment>
<dbReference type="GO" id="GO:0005524">
    <property type="term" value="F:ATP binding"/>
    <property type="evidence" value="ECO:0007669"/>
    <property type="project" value="UniProtKB-KW"/>
</dbReference>
<dbReference type="GO" id="GO:0003848">
    <property type="term" value="F:2-amino-4-hydroxy-6-hydroxymethyldihydropteridine diphosphokinase activity"/>
    <property type="evidence" value="ECO:0007669"/>
    <property type="project" value="UniProtKB-EC"/>
</dbReference>
<dbReference type="Proteomes" id="UP000536835">
    <property type="component" value="Unassembled WGS sequence"/>
</dbReference>